<evidence type="ECO:0000256" key="1">
    <source>
        <dbReference type="ARBA" id="ARBA00005306"/>
    </source>
</evidence>
<evidence type="ECO:0000256" key="9">
    <source>
        <dbReference type="ARBA" id="ARBA00047380"/>
    </source>
</evidence>
<dbReference type="InterPro" id="IPR017959">
    <property type="entry name" value="Asn/Gln-tRNA_amidoTrfase_suB/E"/>
</dbReference>
<dbReference type="FunFam" id="1.10.10.410:FF:000001">
    <property type="entry name" value="Aspartyl/glutamyl-tRNA(Asn/Gln) amidotransferase subunit B"/>
    <property type="match status" value="1"/>
</dbReference>
<dbReference type="SMART" id="SM00845">
    <property type="entry name" value="GatB_Yqey"/>
    <property type="match status" value="1"/>
</dbReference>
<dbReference type="InterPro" id="IPR004413">
    <property type="entry name" value="GatB"/>
</dbReference>
<dbReference type="GO" id="GO:0016740">
    <property type="term" value="F:transferase activity"/>
    <property type="evidence" value="ECO:0007669"/>
    <property type="project" value="UniProtKB-KW"/>
</dbReference>
<gene>
    <name evidence="11 13" type="primary">gatB</name>
    <name evidence="13" type="ORF">HB902_15180</name>
</gene>
<dbReference type="InterPro" id="IPR003789">
    <property type="entry name" value="Asn/Gln_tRNA_amidoTrase-B-like"/>
</dbReference>
<keyword evidence="6 11" id="KW-0067">ATP-binding</keyword>
<evidence type="ECO:0000256" key="6">
    <source>
        <dbReference type="ARBA" id="ARBA00022840"/>
    </source>
</evidence>
<evidence type="ECO:0000256" key="11">
    <source>
        <dbReference type="HAMAP-Rule" id="MF_00121"/>
    </source>
</evidence>
<evidence type="ECO:0000256" key="7">
    <source>
        <dbReference type="ARBA" id="ARBA00022917"/>
    </source>
</evidence>
<dbReference type="InterPro" id="IPR018027">
    <property type="entry name" value="Asn/Gln_amidotransferase"/>
</dbReference>
<keyword evidence="5 11" id="KW-0547">Nucleotide-binding</keyword>
<dbReference type="SUPFAM" id="SSF55931">
    <property type="entry name" value="Glutamine synthetase/guanido kinase"/>
    <property type="match status" value="1"/>
</dbReference>
<dbReference type="PROSITE" id="PS01234">
    <property type="entry name" value="GATB"/>
    <property type="match status" value="1"/>
</dbReference>
<evidence type="ECO:0000256" key="4">
    <source>
        <dbReference type="ARBA" id="ARBA00022598"/>
    </source>
</evidence>
<feature type="domain" description="Asn/Gln amidotransferase" evidence="12">
    <location>
        <begin position="326"/>
        <end position="473"/>
    </location>
</feature>
<dbReference type="GO" id="GO:0070681">
    <property type="term" value="P:glutaminyl-tRNAGln biosynthesis via transamidation"/>
    <property type="evidence" value="ECO:0007669"/>
    <property type="project" value="TreeGrafter"/>
</dbReference>
<evidence type="ECO:0000256" key="8">
    <source>
        <dbReference type="ARBA" id="ARBA00024799"/>
    </source>
</evidence>
<evidence type="ECO:0000256" key="5">
    <source>
        <dbReference type="ARBA" id="ARBA00022741"/>
    </source>
</evidence>
<comment type="catalytic activity">
    <reaction evidence="9 11">
        <text>L-aspartyl-tRNA(Asn) + L-glutamine + ATP + H2O = L-asparaginyl-tRNA(Asn) + L-glutamate + ADP + phosphate + 2 H(+)</text>
        <dbReference type="Rhea" id="RHEA:14513"/>
        <dbReference type="Rhea" id="RHEA-COMP:9674"/>
        <dbReference type="Rhea" id="RHEA-COMP:9677"/>
        <dbReference type="ChEBI" id="CHEBI:15377"/>
        <dbReference type="ChEBI" id="CHEBI:15378"/>
        <dbReference type="ChEBI" id="CHEBI:29985"/>
        <dbReference type="ChEBI" id="CHEBI:30616"/>
        <dbReference type="ChEBI" id="CHEBI:43474"/>
        <dbReference type="ChEBI" id="CHEBI:58359"/>
        <dbReference type="ChEBI" id="CHEBI:78515"/>
        <dbReference type="ChEBI" id="CHEBI:78516"/>
        <dbReference type="ChEBI" id="CHEBI:456216"/>
    </reaction>
</comment>
<reference evidence="13 14" key="1">
    <citation type="submission" date="2020-03" db="EMBL/GenBank/DDBJ databases">
        <title>Soil Listeria distribution.</title>
        <authorList>
            <person name="Liao J."/>
            <person name="Wiedmann M."/>
        </authorList>
    </citation>
    <scope>NUCLEOTIDE SEQUENCE [LARGE SCALE GENOMIC DNA]</scope>
    <source>
        <strain evidence="13 14">FSL L7-1387</strain>
    </source>
</reference>
<dbReference type="Pfam" id="PF02637">
    <property type="entry name" value="GatB_Yqey"/>
    <property type="match status" value="1"/>
</dbReference>
<keyword evidence="13" id="KW-0808">Transferase</keyword>
<proteinExistence type="inferred from homology"/>
<evidence type="ECO:0000256" key="2">
    <source>
        <dbReference type="ARBA" id="ARBA00011123"/>
    </source>
</evidence>
<dbReference type="InterPro" id="IPR017958">
    <property type="entry name" value="Gln-tRNA_amidoTrfase_suB_CS"/>
</dbReference>
<name>A0A7X0XLU2_9LIST</name>
<evidence type="ECO:0000256" key="3">
    <source>
        <dbReference type="ARBA" id="ARBA00016923"/>
    </source>
</evidence>
<dbReference type="EMBL" id="JAARRW010000008">
    <property type="protein sequence ID" value="MBC1563416.1"/>
    <property type="molecule type" value="Genomic_DNA"/>
</dbReference>
<dbReference type="NCBIfam" id="NF004012">
    <property type="entry name" value="PRK05477.1-2"/>
    <property type="match status" value="1"/>
</dbReference>
<dbReference type="Gene3D" id="1.10.150.380">
    <property type="entry name" value="GatB domain, N-terminal subdomain"/>
    <property type="match status" value="1"/>
</dbReference>
<dbReference type="Proteomes" id="UP000541955">
    <property type="component" value="Unassembled WGS sequence"/>
</dbReference>
<dbReference type="GO" id="GO:0006412">
    <property type="term" value="P:translation"/>
    <property type="evidence" value="ECO:0007669"/>
    <property type="project" value="UniProtKB-UniRule"/>
</dbReference>
<comment type="caution">
    <text evidence="13">The sequence shown here is derived from an EMBL/GenBank/DDBJ whole genome shotgun (WGS) entry which is preliminary data.</text>
</comment>
<dbReference type="AlphaFoldDB" id="A0A7X0XLU2"/>
<evidence type="ECO:0000313" key="14">
    <source>
        <dbReference type="Proteomes" id="UP000541955"/>
    </source>
</evidence>
<dbReference type="SUPFAM" id="SSF89095">
    <property type="entry name" value="GatB/YqeY motif"/>
    <property type="match status" value="1"/>
</dbReference>
<dbReference type="GO" id="GO:0050567">
    <property type="term" value="F:glutaminyl-tRNA synthase (glutamine-hydrolyzing) activity"/>
    <property type="evidence" value="ECO:0007669"/>
    <property type="project" value="UniProtKB-UniRule"/>
</dbReference>
<dbReference type="FunFam" id="1.10.150.380:FF:000001">
    <property type="entry name" value="Aspartyl/glutamyl-tRNA(Asn/Gln) amidotransferase subunit B"/>
    <property type="match status" value="1"/>
</dbReference>
<evidence type="ECO:0000313" key="13">
    <source>
        <dbReference type="EMBL" id="MBC1563416.1"/>
    </source>
</evidence>
<organism evidence="13 14">
    <name type="scientific">Listeria booriae</name>
    <dbReference type="NCBI Taxonomy" id="1552123"/>
    <lineage>
        <taxon>Bacteria</taxon>
        <taxon>Bacillati</taxon>
        <taxon>Bacillota</taxon>
        <taxon>Bacilli</taxon>
        <taxon>Bacillales</taxon>
        <taxon>Listeriaceae</taxon>
        <taxon>Listeria</taxon>
    </lineage>
</organism>
<dbReference type="Pfam" id="PF02934">
    <property type="entry name" value="GatB_N"/>
    <property type="match status" value="1"/>
</dbReference>
<dbReference type="HAMAP" id="MF_00121">
    <property type="entry name" value="GatB"/>
    <property type="match status" value="1"/>
</dbReference>
<evidence type="ECO:0000259" key="12">
    <source>
        <dbReference type="SMART" id="SM00845"/>
    </source>
</evidence>
<protein>
    <recommendedName>
        <fullName evidence="3 11">Aspartyl/glutamyl-tRNA(Asn/Gln) amidotransferase subunit B</fullName>
        <shortName evidence="11">Asp/Glu-ADT subunit B</shortName>
        <ecNumber evidence="11">6.3.5.-</ecNumber>
    </recommendedName>
</protein>
<comment type="catalytic activity">
    <reaction evidence="10 11">
        <text>L-glutamyl-tRNA(Gln) + L-glutamine + ATP + H2O = L-glutaminyl-tRNA(Gln) + L-glutamate + ADP + phosphate + H(+)</text>
        <dbReference type="Rhea" id="RHEA:17521"/>
        <dbReference type="Rhea" id="RHEA-COMP:9681"/>
        <dbReference type="Rhea" id="RHEA-COMP:9684"/>
        <dbReference type="ChEBI" id="CHEBI:15377"/>
        <dbReference type="ChEBI" id="CHEBI:15378"/>
        <dbReference type="ChEBI" id="CHEBI:29985"/>
        <dbReference type="ChEBI" id="CHEBI:30616"/>
        <dbReference type="ChEBI" id="CHEBI:43474"/>
        <dbReference type="ChEBI" id="CHEBI:58359"/>
        <dbReference type="ChEBI" id="CHEBI:78520"/>
        <dbReference type="ChEBI" id="CHEBI:78521"/>
        <dbReference type="ChEBI" id="CHEBI:456216"/>
    </reaction>
</comment>
<accession>A0A7X0XLU2</accession>
<dbReference type="PANTHER" id="PTHR11659">
    <property type="entry name" value="GLUTAMYL-TRNA GLN AMIDOTRANSFERASE SUBUNIT B MITOCHONDRIAL AND PROKARYOTIC PET112-RELATED"/>
    <property type="match status" value="1"/>
</dbReference>
<dbReference type="NCBIfam" id="NF004014">
    <property type="entry name" value="PRK05477.1-4"/>
    <property type="match status" value="1"/>
</dbReference>
<evidence type="ECO:0000256" key="10">
    <source>
        <dbReference type="ARBA" id="ARBA00047913"/>
    </source>
</evidence>
<dbReference type="InterPro" id="IPR006075">
    <property type="entry name" value="Asn/Gln-tRNA_Trfase_suB/E_cat"/>
</dbReference>
<comment type="similarity">
    <text evidence="1 11">Belongs to the GatB/GatE family. GatB subfamily.</text>
</comment>
<dbReference type="RefSeq" id="WP_185430388.1">
    <property type="nucleotide sequence ID" value="NZ_JAARRW010000008.1"/>
</dbReference>
<comment type="function">
    <text evidence="8 11">Allows the formation of correctly charged Asn-tRNA(Asn) or Gln-tRNA(Gln) through the transamidation of misacylated Asp-tRNA(Asn) or Glu-tRNA(Gln) in organisms which lack either or both of asparaginyl-tRNA or glutaminyl-tRNA synthetases. The reaction takes place in the presence of glutamine and ATP through an activated phospho-Asp-tRNA(Asn) or phospho-Glu-tRNA(Gln).</text>
</comment>
<dbReference type="InterPro" id="IPR023168">
    <property type="entry name" value="GatB_Yqey_C_2"/>
</dbReference>
<dbReference type="NCBIfam" id="TIGR00133">
    <property type="entry name" value="gatB"/>
    <property type="match status" value="1"/>
</dbReference>
<keyword evidence="4 11" id="KW-0436">Ligase</keyword>
<dbReference type="Gene3D" id="1.10.10.410">
    <property type="match status" value="1"/>
</dbReference>
<sequence length="476" mass="53107">MNFETVIGLEVHVELKTESKIFSPAPAHFGAEPNTNTNVVDLGMPGVLPVLNKKAVEYGMKAAMAINCEIAEHTKFDRKNYFYPDNPKAYQISQFDKPIGEHGWIDIEVNGEKKRIGVTRLHLEEDAGKNTHTSHGYSLVDINRQGTPLVEIVSEPDIRTADEAYAYLEKIKSIIQYTGVSDVKMEEGSMRCDANISIRPVGQEAFGVKTELKNLNSFNNVRKGIEYEIKRQAEVLMAGGIIEQETRRFEEATGKTTLMRIKEGSDDYRYFPEPDLVDLYIDAEWKERIRAEIPELPDKRQARYVAELGLPAYDAMVLTLTKEMSDFFEATIQAGADAKQASNWLMGEVSAYLNAEQQELADTKLTPDNLAGMIALIEKGTISSKIAKKVFRELITNGGDAEEVVKAKGLVQISDEGELRTIISGILDQNEQSVTDFKNGKDRAVGFLVGQVMKATKGQANPTMVNEILVDEMNKR</sequence>
<dbReference type="EC" id="6.3.5.-" evidence="11"/>
<dbReference type="NCBIfam" id="NF004011">
    <property type="entry name" value="PRK05477.1-1"/>
    <property type="match status" value="1"/>
</dbReference>
<dbReference type="InterPro" id="IPR014746">
    <property type="entry name" value="Gln_synth/guanido_kin_cat_dom"/>
</dbReference>
<keyword evidence="7 11" id="KW-0648">Protein biosynthesis</keyword>
<dbReference type="GO" id="GO:0005524">
    <property type="term" value="F:ATP binding"/>
    <property type="evidence" value="ECO:0007669"/>
    <property type="project" value="UniProtKB-KW"/>
</dbReference>
<comment type="subunit">
    <text evidence="2 11">Heterotrimer of A, B and C subunits.</text>
</comment>
<dbReference type="InterPro" id="IPR042114">
    <property type="entry name" value="GatB_C_1"/>
</dbReference>
<dbReference type="PANTHER" id="PTHR11659:SF0">
    <property type="entry name" value="GLUTAMYL-TRNA(GLN) AMIDOTRANSFERASE SUBUNIT B, MITOCHONDRIAL"/>
    <property type="match status" value="1"/>
</dbReference>